<reference evidence="1 2" key="1">
    <citation type="journal article" date="2013" name="Mar. Genomics">
        <title>Expression of sulfatases in Rhodopirellula baltica and the diversity of sulfatases in the genus Rhodopirellula.</title>
        <authorList>
            <person name="Wegner C.E."/>
            <person name="Richter-Heitmann T."/>
            <person name="Klindworth A."/>
            <person name="Klockow C."/>
            <person name="Richter M."/>
            <person name="Achstetter T."/>
            <person name="Glockner F.O."/>
            <person name="Harder J."/>
        </authorList>
    </citation>
    <scope>NUCLEOTIDE SEQUENCE [LARGE SCALE GENOMIC DNA]</scope>
    <source>
        <strain evidence="1 2">SM1</strain>
    </source>
</reference>
<gene>
    <name evidence="1" type="ORF">RMSM_05777</name>
</gene>
<evidence type="ECO:0000313" key="1">
    <source>
        <dbReference type="EMBL" id="EMI17305.1"/>
    </source>
</evidence>
<evidence type="ECO:0000313" key="2">
    <source>
        <dbReference type="Proteomes" id="UP000011991"/>
    </source>
</evidence>
<sequence length="217" mass="24063">MCQVGLESERFRHPNGFEQIEDVFPAVHSGPADFAFGRQTLAVIGRDLGSFFERVGNFLRVGLRVFTPLFDTKLGAIDADCSVLTHTVVVKDSGDTASHLHRREELGLLLGIAHSRIANGTGPNRSDQRTDRQTFAGDQIRNLANLVVAGFGIGVWQEQKVVDAIELLSVDFGRSGQVEHSLEADRWLLPFVGAFANQTGPHCIMKFHRFDFLKEFV</sequence>
<comment type="caution">
    <text evidence="1">The sequence shown here is derived from an EMBL/GenBank/DDBJ whole genome shotgun (WGS) entry which is preliminary data.</text>
</comment>
<proteinExistence type="predicted"/>
<dbReference type="AlphaFoldDB" id="M5RD61"/>
<dbReference type="EMBL" id="ANOG01000818">
    <property type="protein sequence ID" value="EMI17305.1"/>
    <property type="molecule type" value="Genomic_DNA"/>
</dbReference>
<name>M5RD61_9BACT</name>
<accession>M5RD61</accession>
<dbReference type="PATRIC" id="fig|1265738.3.peg.5777"/>
<protein>
    <submittedName>
        <fullName evidence="1">Uncharacterized protein</fullName>
    </submittedName>
</protein>
<keyword evidence="2" id="KW-1185">Reference proteome</keyword>
<dbReference type="Proteomes" id="UP000011991">
    <property type="component" value="Unassembled WGS sequence"/>
</dbReference>
<organism evidence="1 2">
    <name type="scientific">Rhodopirellula maiorica SM1</name>
    <dbReference type="NCBI Taxonomy" id="1265738"/>
    <lineage>
        <taxon>Bacteria</taxon>
        <taxon>Pseudomonadati</taxon>
        <taxon>Planctomycetota</taxon>
        <taxon>Planctomycetia</taxon>
        <taxon>Pirellulales</taxon>
        <taxon>Pirellulaceae</taxon>
        <taxon>Novipirellula</taxon>
    </lineage>
</organism>